<evidence type="ECO:0000256" key="1">
    <source>
        <dbReference type="ARBA" id="ARBA00022908"/>
    </source>
</evidence>
<dbReference type="InterPro" id="IPR013762">
    <property type="entry name" value="Integrase-like_cat_sf"/>
</dbReference>
<evidence type="ECO:0000313" key="4">
    <source>
        <dbReference type="EMBL" id="AMP06508.1"/>
    </source>
</evidence>
<keyword evidence="1" id="KW-0229">DNA integration</keyword>
<dbReference type="PANTHER" id="PTHR30349:SF94">
    <property type="entry name" value="INTEGRASE_RECOMBINASE HI_1414-RELATED"/>
    <property type="match status" value="1"/>
</dbReference>
<dbReference type="PATRIC" id="fig|279113.9.peg.4158"/>
<dbReference type="PANTHER" id="PTHR30349">
    <property type="entry name" value="PHAGE INTEGRASE-RELATED"/>
    <property type="match status" value="1"/>
</dbReference>
<dbReference type="GO" id="GO:0003677">
    <property type="term" value="F:DNA binding"/>
    <property type="evidence" value="ECO:0007669"/>
    <property type="project" value="InterPro"/>
</dbReference>
<dbReference type="PROSITE" id="PS51898">
    <property type="entry name" value="TYR_RECOMBINASE"/>
    <property type="match status" value="1"/>
</dbReference>
<dbReference type="STRING" id="279113.CPter91_4193"/>
<reference evidence="4 5" key="1">
    <citation type="submission" date="2015-11" db="EMBL/GenBank/DDBJ databases">
        <title>Exploring the genomic traits of fungus-feeding bacterial genus Collimonas.</title>
        <authorList>
            <person name="Song C."/>
            <person name="Schmidt R."/>
            <person name="de Jager V."/>
            <person name="Krzyzanowska D."/>
            <person name="Jongedijk E."/>
            <person name="Cankar K."/>
            <person name="Beekwilder J."/>
            <person name="van Veen A."/>
            <person name="de Boer W."/>
            <person name="van Veen J.A."/>
            <person name="Garbeva P."/>
        </authorList>
    </citation>
    <scope>NUCLEOTIDE SEQUENCE [LARGE SCALE GENOMIC DNA]</scope>
    <source>
        <strain evidence="4 5">Ter91</strain>
    </source>
</reference>
<dbReference type="InterPro" id="IPR011010">
    <property type="entry name" value="DNA_brk_join_enz"/>
</dbReference>
<accession>A0A127Q8Z7</accession>
<name>A0A127Q8Z7_9BURK</name>
<evidence type="ECO:0000256" key="2">
    <source>
        <dbReference type="ARBA" id="ARBA00023172"/>
    </source>
</evidence>
<feature type="domain" description="Tyr recombinase" evidence="3">
    <location>
        <begin position="198"/>
        <end position="369"/>
    </location>
</feature>
<dbReference type="Proteomes" id="UP000074561">
    <property type="component" value="Chromosome"/>
</dbReference>
<dbReference type="GO" id="GO:0006310">
    <property type="term" value="P:DNA recombination"/>
    <property type="evidence" value="ECO:0007669"/>
    <property type="project" value="UniProtKB-KW"/>
</dbReference>
<dbReference type="InterPro" id="IPR050090">
    <property type="entry name" value="Tyrosine_recombinase_XerCD"/>
</dbReference>
<dbReference type="SUPFAM" id="SSF56349">
    <property type="entry name" value="DNA breaking-rejoining enzymes"/>
    <property type="match status" value="1"/>
</dbReference>
<dbReference type="KEGG" id="cpra:CPter91_4193"/>
<gene>
    <name evidence="4" type="ORF">CPter91_4193</name>
</gene>
<dbReference type="CDD" id="cd00796">
    <property type="entry name" value="INT_Rci_Hp1_C"/>
    <property type="match status" value="1"/>
</dbReference>
<dbReference type="Gene3D" id="1.10.443.10">
    <property type="entry name" value="Intergrase catalytic core"/>
    <property type="match status" value="1"/>
</dbReference>
<evidence type="ECO:0000313" key="5">
    <source>
        <dbReference type="Proteomes" id="UP000074561"/>
    </source>
</evidence>
<dbReference type="InterPro" id="IPR002104">
    <property type="entry name" value="Integrase_catalytic"/>
</dbReference>
<evidence type="ECO:0000259" key="3">
    <source>
        <dbReference type="PROSITE" id="PS51898"/>
    </source>
</evidence>
<proteinExistence type="predicted"/>
<protein>
    <submittedName>
        <fullName evidence="4">Phage integrase family protein</fullName>
    </submittedName>
</protein>
<keyword evidence="2" id="KW-0233">DNA recombination</keyword>
<dbReference type="GO" id="GO:0015074">
    <property type="term" value="P:DNA integration"/>
    <property type="evidence" value="ECO:0007669"/>
    <property type="project" value="UniProtKB-KW"/>
</dbReference>
<sequence length="369" mass="41923">MRIHENSRLLMVYHSSLDKNWTEFKAMATIQKIGKRWRARVRKQGFPAVSEMFDTKARAQEWASKVESDMRALKFQDERIISDLTLGTLIDRYTEEIGAKKPFGKNKTAVLASLKTALGDVLLPNLTSDRLVNYIAMRSTGTAERPGAGGVTIAIDLTYLGGVLKTAKQLWRLPVNLDAVAAARANMDYLGLSTRSEERQRRPTLGEIESLCAHFDAKKRQRVPMSELIHFAIGTAMRIGEIIRLKWSDLNESDRTIIIRDRKHPRAKKGNDQEVPLLGNTFEIAKRQPKKDGEPRIFPVTNGTVSTIFPRACNALEIEDLCFHDLRHEGVSRLFEQGYSIEQVALVSGHKDWKMLARYTQIRAKDLHR</sequence>
<dbReference type="EMBL" id="CP013234">
    <property type="protein sequence ID" value="AMP06508.1"/>
    <property type="molecule type" value="Genomic_DNA"/>
</dbReference>
<dbReference type="Pfam" id="PF00589">
    <property type="entry name" value="Phage_integrase"/>
    <property type="match status" value="1"/>
</dbReference>
<organism evidence="4 5">
    <name type="scientific">Collimonas pratensis</name>
    <dbReference type="NCBI Taxonomy" id="279113"/>
    <lineage>
        <taxon>Bacteria</taxon>
        <taxon>Pseudomonadati</taxon>
        <taxon>Pseudomonadota</taxon>
        <taxon>Betaproteobacteria</taxon>
        <taxon>Burkholderiales</taxon>
        <taxon>Oxalobacteraceae</taxon>
        <taxon>Collimonas</taxon>
    </lineage>
</organism>
<dbReference type="AlphaFoldDB" id="A0A127Q8Z7"/>